<feature type="binding site" evidence="1">
    <location>
        <position position="36"/>
    </location>
    <ligand>
        <name>ATP</name>
        <dbReference type="ChEBI" id="CHEBI:30616"/>
    </ligand>
</feature>
<dbReference type="InterPro" id="IPR011009">
    <property type="entry name" value="Kinase-like_dom_sf"/>
</dbReference>
<comment type="caution">
    <text evidence="2">The sequence shown here is derived from an EMBL/GenBank/DDBJ whole genome shotgun (WGS) entry which is preliminary data.</text>
</comment>
<organism evidence="2 3">
    <name type="scientific">Streblomastix strix</name>
    <dbReference type="NCBI Taxonomy" id="222440"/>
    <lineage>
        <taxon>Eukaryota</taxon>
        <taxon>Metamonada</taxon>
        <taxon>Preaxostyla</taxon>
        <taxon>Oxymonadida</taxon>
        <taxon>Streblomastigidae</taxon>
        <taxon>Streblomastix</taxon>
    </lineage>
</organism>
<dbReference type="GO" id="GO:0005524">
    <property type="term" value="F:ATP binding"/>
    <property type="evidence" value="ECO:0007669"/>
    <property type="project" value="UniProtKB-UniRule"/>
</dbReference>
<proteinExistence type="predicted"/>
<evidence type="ECO:0000256" key="1">
    <source>
        <dbReference type="PROSITE-ProRule" id="PRU10141"/>
    </source>
</evidence>
<dbReference type="AlphaFoldDB" id="A0A5J4RBY8"/>
<protein>
    <recommendedName>
        <fullName evidence="4">Protein kinase domain-containing protein</fullName>
    </recommendedName>
</protein>
<dbReference type="InterPro" id="IPR017441">
    <property type="entry name" value="Protein_kinase_ATP_BS"/>
</dbReference>
<evidence type="ECO:0000313" key="3">
    <source>
        <dbReference type="Proteomes" id="UP000324800"/>
    </source>
</evidence>
<evidence type="ECO:0000313" key="2">
    <source>
        <dbReference type="EMBL" id="KAA6330914.1"/>
    </source>
</evidence>
<sequence length="74" mass="8758">MERRIPIRPLGNGSFGVVYLAYHIEQGIAAVKLILKERSDKQEREWESAIQITKHWVLLLNNFKFLCLHIRQEL</sequence>
<dbReference type="Proteomes" id="UP000324800">
    <property type="component" value="Unassembled WGS sequence"/>
</dbReference>
<gene>
    <name evidence="2" type="ORF">EZS28_053442</name>
</gene>
<evidence type="ECO:0008006" key="4">
    <source>
        <dbReference type="Google" id="ProtNLM"/>
    </source>
</evidence>
<keyword evidence="1" id="KW-0547">Nucleotide-binding</keyword>
<reference evidence="2 3" key="1">
    <citation type="submission" date="2019-03" db="EMBL/GenBank/DDBJ databases">
        <title>Single cell metagenomics reveals metabolic interactions within the superorganism composed of flagellate Streblomastix strix and complex community of Bacteroidetes bacteria on its surface.</title>
        <authorList>
            <person name="Treitli S.C."/>
            <person name="Kolisko M."/>
            <person name="Husnik F."/>
            <person name="Keeling P."/>
            <person name="Hampl V."/>
        </authorList>
    </citation>
    <scope>NUCLEOTIDE SEQUENCE [LARGE SCALE GENOMIC DNA]</scope>
    <source>
        <strain evidence="2">ST1C</strain>
    </source>
</reference>
<accession>A0A5J4RBY8</accession>
<dbReference type="EMBL" id="SNRW01042743">
    <property type="protein sequence ID" value="KAA6330914.1"/>
    <property type="molecule type" value="Genomic_DNA"/>
</dbReference>
<keyword evidence="1" id="KW-0067">ATP-binding</keyword>
<name>A0A5J4RBY8_9EUKA</name>
<dbReference type="Gene3D" id="3.30.200.20">
    <property type="entry name" value="Phosphorylase Kinase, domain 1"/>
    <property type="match status" value="1"/>
</dbReference>
<dbReference type="SUPFAM" id="SSF56112">
    <property type="entry name" value="Protein kinase-like (PK-like)"/>
    <property type="match status" value="1"/>
</dbReference>
<dbReference type="PROSITE" id="PS00107">
    <property type="entry name" value="PROTEIN_KINASE_ATP"/>
    <property type="match status" value="1"/>
</dbReference>